<proteinExistence type="predicted"/>
<name>A0A6J5YWR9_9ZZZZ</name>
<keyword evidence="4 6" id="KW-1133">Transmembrane helix</keyword>
<evidence type="ECO:0000256" key="5">
    <source>
        <dbReference type="ARBA" id="ARBA00023136"/>
    </source>
</evidence>
<dbReference type="InterPro" id="IPR001851">
    <property type="entry name" value="ABC_transp_permease"/>
</dbReference>
<feature type="transmembrane region" description="Helical" evidence="6">
    <location>
        <begin position="86"/>
        <end position="104"/>
    </location>
</feature>
<reference evidence="7" key="1">
    <citation type="submission" date="2020-05" db="EMBL/GenBank/DDBJ databases">
        <authorList>
            <person name="Chiriac C."/>
            <person name="Salcher M."/>
            <person name="Ghai R."/>
            <person name="Kavagutti S V."/>
        </authorList>
    </citation>
    <scope>NUCLEOTIDE SEQUENCE</scope>
</reference>
<dbReference type="PANTHER" id="PTHR43370:SF1">
    <property type="entry name" value="GUANOSINE ABC TRANSPORTER PERMEASE PROTEIN NUPQ"/>
    <property type="match status" value="1"/>
</dbReference>
<organism evidence="7">
    <name type="scientific">freshwater metagenome</name>
    <dbReference type="NCBI Taxonomy" id="449393"/>
    <lineage>
        <taxon>unclassified sequences</taxon>
        <taxon>metagenomes</taxon>
        <taxon>ecological metagenomes</taxon>
    </lineage>
</organism>
<feature type="transmembrane region" description="Helical" evidence="6">
    <location>
        <begin position="360"/>
        <end position="378"/>
    </location>
</feature>
<dbReference type="PANTHER" id="PTHR43370">
    <property type="entry name" value="SUGAR ABC TRANSPORTER INTEGRAL MEMBRANE PROTEIN-RELATED"/>
    <property type="match status" value="1"/>
</dbReference>
<evidence type="ECO:0000313" key="7">
    <source>
        <dbReference type="EMBL" id="CAB4334624.1"/>
    </source>
</evidence>
<keyword evidence="3 6" id="KW-0812">Transmembrane</keyword>
<comment type="subcellular location">
    <subcellularLocation>
        <location evidence="1">Cell membrane</location>
        <topology evidence="1">Multi-pass membrane protein</topology>
    </subcellularLocation>
</comment>
<feature type="transmembrane region" description="Helical" evidence="6">
    <location>
        <begin position="61"/>
        <end position="79"/>
    </location>
</feature>
<keyword evidence="5 6" id="KW-0472">Membrane</keyword>
<feature type="transmembrane region" description="Helical" evidence="6">
    <location>
        <begin position="138"/>
        <end position="156"/>
    </location>
</feature>
<evidence type="ECO:0000256" key="4">
    <source>
        <dbReference type="ARBA" id="ARBA00022989"/>
    </source>
</evidence>
<evidence type="ECO:0000256" key="2">
    <source>
        <dbReference type="ARBA" id="ARBA00022475"/>
    </source>
</evidence>
<feature type="transmembrane region" description="Helical" evidence="6">
    <location>
        <begin position="213"/>
        <end position="232"/>
    </location>
</feature>
<sequence length="420" mass="44345">MSTPITPATAPLATLKRKVKPLISSPARIALLVAGLLLILSIVELATGFSDISSPGTSGATLRFAIPLLMAGLGGLWAERAGVINIGLEGMMIVGTWTGAWFGFLHGPLIGFVAAGVFGLLSGFFHAILTVKVGIDQAVSGLAINLIAAGGARYLSGVYFPPQGGDRTVSPPSDAFPTFTVPGISPLLERIDGKNIFFISNIAGILNGVTKEMSLVTLAFLLIVPLTSWIMWRSKFGLRMRFSGENPMAAESLGINVYRIRYIAISVSGMLASLGGAYLSLVASSVYREGQVAGRGFIGLATVIFGNWKPGGVFAGSLLFGFTDALRIRQNESVMALIIVAGIVGALMVLYFLISKKWKFAAFSIVSALLALLIYMKVDVIPQEFVTVFPNVATLVVLTFLAQRLTPPAAAGAPYRRGSE</sequence>
<protein>
    <submittedName>
        <fullName evidence="7">Unannotated protein</fullName>
    </submittedName>
</protein>
<feature type="transmembrane region" description="Helical" evidence="6">
    <location>
        <begin position="296"/>
        <end position="322"/>
    </location>
</feature>
<dbReference type="AlphaFoldDB" id="A0A6J5YWR9"/>
<dbReference type="GO" id="GO:0005886">
    <property type="term" value="C:plasma membrane"/>
    <property type="evidence" value="ECO:0007669"/>
    <property type="project" value="UniProtKB-SubCell"/>
</dbReference>
<dbReference type="Pfam" id="PF02653">
    <property type="entry name" value="BPD_transp_2"/>
    <property type="match status" value="1"/>
</dbReference>
<feature type="transmembrane region" description="Helical" evidence="6">
    <location>
        <begin position="27"/>
        <end position="49"/>
    </location>
</feature>
<dbReference type="CDD" id="cd06580">
    <property type="entry name" value="TM_PBP1_transp_TpRbsC_like"/>
    <property type="match status" value="1"/>
</dbReference>
<evidence type="ECO:0000256" key="1">
    <source>
        <dbReference type="ARBA" id="ARBA00004651"/>
    </source>
</evidence>
<gene>
    <name evidence="7" type="ORF">UFOPK3775_00453</name>
</gene>
<feature type="transmembrane region" description="Helical" evidence="6">
    <location>
        <begin position="262"/>
        <end position="284"/>
    </location>
</feature>
<evidence type="ECO:0000256" key="6">
    <source>
        <dbReference type="SAM" id="Phobius"/>
    </source>
</evidence>
<feature type="transmembrane region" description="Helical" evidence="6">
    <location>
        <begin position="110"/>
        <end position="131"/>
    </location>
</feature>
<feature type="transmembrane region" description="Helical" evidence="6">
    <location>
        <begin position="385"/>
        <end position="402"/>
    </location>
</feature>
<feature type="transmembrane region" description="Helical" evidence="6">
    <location>
        <begin position="334"/>
        <end position="354"/>
    </location>
</feature>
<dbReference type="GO" id="GO:0022857">
    <property type="term" value="F:transmembrane transporter activity"/>
    <property type="evidence" value="ECO:0007669"/>
    <property type="project" value="InterPro"/>
</dbReference>
<dbReference type="EMBL" id="CAESAK010000043">
    <property type="protein sequence ID" value="CAB4334624.1"/>
    <property type="molecule type" value="Genomic_DNA"/>
</dbReference>
<accession>A0A6J5YWR9</accession>
<evidence type="ECO:0000256" key="3">
    <source>
        <dbReference type="ARBA" id="ARBA00022692"/>
    </source>
</evidence>
<keyword evidence="2" id="KW-1003">Cell membrane</keyword>